<reference evidence="2" key="1">
    <citation type="submission" date="2021-02" db="EMBL/GenBank/DDBJ databases">
        <authorList>
            <person name="Dougan E. K."/>
            <person name="Rhodes N."/>
            <person name="Thang M."/>
            <person name="Chan C."/>
        </authorList>
    </citation>
    <scope>NUCLEOTIDE SEQUENCE</scope>
</reference>
<protein>
    <submittedName>
        <fullName evidence="2">Uncharacterized protein</fullName>
    </submittedName>
</protein>
<dbReference type="AlphaFoldDB" id="A0A812V1G1"/>
<gene>
    <name evidence="2" type="ORF">SNAT2548_LOCUS34343</name>
</gene>
<name>A0A812V1G1_9DINO</name>
<organism evidence="2 3">
    <name type="scientific">Symbiodinium natans</name>
    <dbReference type="NCBI Taxonomy" id="878477"/>
    <lineage>
        <taxon>Eukaryota</taxon>
        <taxon>Sar</taxon>
        <taxon>Alveolata</taxon>
        <taxon>Dinophyceae</taxon>
        <taxon>Suessiales</taxon>
        <taxon>Symbiodiniaceae</taxon>
        <taxon>Symbiodinium</taxon>
    </lineage>
</organism>
<dbReference type="Proteomes" id="UP000604046">
    <property type="component" value="Unassembled WGS sequence"/>
</dbReference>
<keyword evidence="3" id="KW-1185">Reference proteome</keyword>
<evidence type="ECO:0000313" key="2">
    <source>
        <dbReference type="EMBL" id="CAE7603962.1"/>
    </source>
</evidence>
<accession>A0A812V1G1</accession>
<comment type="caution">
    <text evidence="2">The sequence shown here is derived from an EMBL/GenBank/DDBJ whole genome shotgun (WGS) entry which is preliminary data.</text>
</comment>
<proteinExistence type="predicted"/>
<evidence type="ECO:0000313" key="3">
    <source>
        <dbReference type="Proteomes" id="UP000604046"/>
    </source>
</evidence>
<evidence type="ECO:0000256" key="1">
    <source>
        <dbReference type="SAM" id="MobiDB-lite"/>
    </source>
</evidence>
<feature type="region of interest" description="Disordered" evidence="1">
    <location>
        <begin position="1"/>
        <end position="25"/>
    </location>
</feature>
<dbReference type="EMBL" id="CAJNDS010002804">
    <property type="protein sequence ID" value="CAE7603962.1"/>
    <property type="molecule type" value="Genomic_DNA"/>
</dbReference>
<sequence length="114" mass="12764">MRGLALSQWRSRRTQAPKRSSSSWQTESFNLRAHGTWPSSRLARAWTSLRPVYWSSPMEGPDPLLQIGFKHNSPAGLCGRGISAFVWANPSGRWGPRVRSPLRSSSSVVRVCLD</sequence>